<accession>A0A7W3Y5W0</accession>
<dbReference type="PANTHER" id="PTHR38477:SF1">
    <property type="entry name" value="MUREIN L,D-TRANSPEPTIDASE CATALYTIC DOMAIN FAMILY PROTEIN"/>
    <property type="match status" value="1"/>
</dbReference>
<gene>
    <name evidence="2" type="ORF">H4F98_09500</name>
</gene>
<sequence length="248" mass="26854">MTRSTPRSLPLLGLLALVPAAFAQPPAEGGLSAALTRAAPEADPGMLTLAARSLECAQRLHPEQSRPERLAVIDYSLPSTEPRMWVFDLAERRLMLVDYVAHGQGSGDNRTTAFSNRPGSHQSSIGMFRTSETYVGKNGYSLRLDGLEPGFNDRARERAIVMHGAPYVSQGTIRQMGRLGRSWGCPAVRPDIARTLIDDIKGGQYLFAYYPDPKWLHASHLFSCPATNAPAQPVARGGAGNATARSAR</sequence>
<evidence type="ECO:0000313" key="3">
    <source>
        <dbReference type="Proteomes" id="UP000523196"/>
    </source>
</evidence>
<feature type="chain" id="PRO_5031178649" evidence="1">
    <location>
        <begin position="24"/>
        <end position="248"/>
    </location>
</feature>
<evidence type="ECO:0000313" key="2">
    <source>
        <dbReference type="EMBL" id="MBB1060808.1"/>
    </source>
</evidence>
<dbReference type="InterPro" id="IPR032676">
    <property type="entry name" value="YkuD_2"/>
</dbReference>
<dbReference type="EMBL" id="JACHTF010000009">
    <property type="protein sequence ID" value="MBB1060808.1"/>
    <property type="molecule type" value="Genomic_DNA"/>
</dbReference>
<dbReference type="AlphaFoldDB" id="A0A7W3Y5W0"/>
<organism evidence="2 3">
    <name type="scientific">Marilutibacter spongiae</name>
    <dbReference type="NCBI Taxonomy" id="2025720"/>
    <lineage>
        <taxon>Bacteria</taxon>
        <taxon>Pseudomonadati</taxon>
        <taxon>Pseudomonadota</taxon>
        <taxon>Gammaproteobacteria</taxon>
        <taxon>Lysobacterales</taxon>
        <taxon>Lysobacteraceae</taxon>
        <taxon>Marilutibacter</taxon>
    </lineage>
</organism>
<dbReference type="PANTHER" id="PTHR38477">
    <property type="entry name" value="HYPOTHETICAL EXPORTED PROTEIN"/>
    <property type="match status" value="1"/>
</dbReference>
<name>A0A7W3Y5W0_9GAMM</name>
<proteinExistence type="predicted"/>
<keyword evidence="1" id="KW-0732">Signal</keyword>
<dbReference type="Proteomes" id="UP000523196">
    <property type="component" value="Unassembled WGS sequence"/>
</dbReference>
<feature type="signal peptide" evidence="1">
    <location>
        <begin position="1"/>
        <end position="23"/>
    </location>
</feature>
<dbReference type="RefSeq" id="WP_182687105.1">
    <property type="nucleotide sequence ID" value="NZ_JACHTF010000009.1"/>
</dbReference>
<keyword evidence="3" id="KW-1185">Reference proteome</keyword>
<reference evidence="2 3" key="1">
    <citation type="submission" date="2020-08" db="EMBL/GenBank/DDBJ databases">
        <authorList>
            <person name="Xu S."/>
            <person name="Li A."/>
        </authorList>
    </citation>
    <scope>NUCLEOTIDE SEQUENCE [LARGE SCALE GENOMIC DNA]</scope>
    <source>
        <strain evidence="2 3">119BY6-57</strain>
    </source>
</reference>
<protein>
    <submittedName>
        <fullName evidence="2">Murein L,D-transpeptidase catalytic domain family protein</fullName>
    </submittedName>
</protein>
<comment type="caution">
    <text evidence="2">The sequence shown here is derived from an EMBL/GenBank/DDBJ whole genome shotgun (WGS) entry which is preliminary data.</text>
</comment>
<evidence type="ECO:0000256" key="1">
    <source>
        <dbReference type="SAM" id="SignalP"/>
    </source>
</evidence>
<dbReference type="Pfam" id="PF13645">
    <property type="entry name" value="YkuD_2"/>
    <property type="match status" value="1"/>
</dbReference>